<protein>
    <recommendedName>
        <fullName evidence="4">RING-type domain-containing protein</fullName>
    </recommendedName>
</protein>
<keyword evidence="1" id="KW-0175">Coiled coil</keyword>
<sequence>MKSLPSITGNLQAEISQLTSENEKLLAREASLLSQLESIREQLLENNEQISTTMEDILTQLVADQRSQAQADFWEGLNKSDIVFRGLSKSMDDDPELMAAVQAVAADTCTDAQEKTVLFALLTELSGQPPSILSSIAKRAIKYNNKGKLPVRSLAGSDANAPLEVMDLDDTTDAYRQQPVPSLVDSEVKSEGTPGFFYRNSPTAASDAVVGIGSERLPITPTPLRQGLGFGSQANTNTFTQGVPGNQRSASDLLQELYATPPVRPIARPGLGTISAPARTIASPFTHSNRVTKRLKPIKEVAVPTAFVLFMKKLEVAHSQNALPIAEHLKCSKCEQIKRDSRVLNCLHVYCHKCTQKLRVDAEVGSAEHGFKAFCVKPNCSEVVSGKTAVIDADVMELLVWYDKQSPGLTTSTAQMHVFRSVLKKKPTHSMVNGIMEDLKKKMKTREQTGENDEVCNLLEVAKLAKKLGLNS</sequence>
<dbReference type="GeneID" id="25279592"/>
<keyword evidence="3" id="KW-1185">Reference proteome</keyword>
<dbReference type="EMBL" id="AMGV01000003">
    <property type="protein sequence ID" value="KEF59815.1"/>
    <property type="molecule type" value="Genomic_DNA"/>
</dbReference>
<evidence type="ECO:0000256" key="1">
    <source>
        <dbReference type="SAM" id="Coils"/>
    </source>
</evidence>
<evidence type="ECO:0000313" key="2">
    <source>
        <dbReference type="EMBL" id="KEF59815.1"/>
    </source>
</evidence>
<reference evidence="2 3" key="1">
    <citation type="submission" date="2013-03" db="EMBL/GenBank/DDBJ databases">
        <title>The Genome Sequence of Exophiala aquamarina CBS 119918.</title>
        <authorList>
            <consortium name="The Broad Institute Genomics Platform"/>
            <person name="Cuomo C."/>
            <person name="de Hoog S."/>
            <person name="Gorbushina A."/>
            <person name="Walker B."/>
            <person name="Young S.K."/>
            <person name="Zeng Q."/>
            <person name="Gargeya S."/>
            <person name="Fitzgerald M."/>
            <person name="Haas B."/>
            <person name="Abouelleil A."/>
            <person name="Allen A.W."/>
            <person name="Alvarado L."/>
            <person name="Arachchi H.M."/>
            <person name="Berlin A.M."/>
            <person name="Chapman S.B."/>
            <person name="Gainer-Dewar J."/>
            <person name="Goldberg J."/>
            <person name="Griggs A."/>
            <person name="Gujja S."/>
            <person name="Hansen M."/>
            <person name="Howarth C."/>
            <person name="Imamovic A."/>
            <person name="Ireland A."/>
            <person name="Larimer J."/>
            <person name="McCowan C."/>
            <person name="Murphy C."/>
            <person name="Pearson M."/>
            <person name="Poon T.W."/>
            <person name="Priest M."/>
            <person name="Roberts A."/>
            <person name="Saif S."/>
            <person name="Shea T."/>
            <person name="Sisk P."/>
            <person name="Sykes S."/>
            <person name="Wortman J."/>
            <person name="Nusbaum C."/>
            <person name="Birren B."/>
        </authorList>
    </citation>
    <scope>NUCLEOTIDE SEQUENCE [LARGE SCALE GENOMIC DNA]</scope>
    <source>
        <strain evidence="2 3">CBS 119918</strain>
    </source>
</reference>
<proteinExistence type="predicted"/>
<dbReference type="InterPro" id="IPR013083">
    <property type="entry name" value="Znf_RING/FYVE/PHD"/>
</dbReference>
<evidence type="ECO:0008006" key="4">
    <source>
        <dbReference type="Google" id="ProtNLM"/>
    </source>
</evidence>
<comment type="caution">
    <text evidence="2">The sequence shown here is derived from an EMBL/GenBank/DDBJ whole genome shotgun (WGS) entry which is preliminary data.</text>
</comment>
<dbReference type="OrthoDB" id="342730at2759"/>
<dbReference type="VEuPathDB" id="FungiDB:A1O9_04663"/>
<dbReference type="RefSeq" id="XP_013262405.1">
    <property type="nucleotide sequence ID" value="XM_013406951.1"/>
</dbReference>
<feature type="coiled-coil region" evidence="1">
    <location>
        <begin position="8"/>
        <end position="60"/>
    </location>
</feature>
<evidence type="ECO:0000313" key="3">
    <source>
        <dbReference type="Proteomes" id="UP000027920"/>
    </source>
</evidence>
<organism evidence="2 3">
    <name type="scientific">Exophiala aquamarina CBS 119918</name>
    <dbReference type="NCBI Taxonomy" id="1182545"/>
    <lineage>
        <taxon>Eukaryota</taxon>
        <taxon>Fungi</taxon>
        <taxon>Dikarya</taxon>
        <taxon>Ascomycota</taxon>
        <taxon>Pezizomycotina</taxon>
        <taxon>Eurotiomycetes</taxon>
        <taxon>Chaetothyriomycetidae</taxon>
        <taxon>Chaetothyriales</taxon>
        <taxon>Herpotrichiellaceae</taxon>
        <taxon>Exophiala</taxon>
    </lineage>
</organism>
<name>A0A072PW83_9EURO</name>
<dbReference type="HOGENOM" id="CLU_529958_0_0_1"/>
<dbReference type="SUPFAM" id="SSF57850">
    <property type="entry name" value="RING/U-box"/>
    <property type="match status" value="1"/>
</dbReference>
<dbReference type="Proteomes" id="UP000027920">
    <property type="component" value="Unassembled WGS sequence"/>
</dbReference>
<dbReference type="AlphaFoldDB" id="A0A072PW83"/>
<accession>A0A072PW83</accession>
<dbReference type="Gene3D" id="3.30.40.10">
    <property type="entry name" value="Zinc/RING finger domain, C3HC4 (zinc finger)"/>
    <property type="match status" value="1"/>
</dbReference>
<gene>
    <name evidence="2" type="ORF">A1O9_04663</name>
</gene>